<keyword evidence="2" id="KW-1133">Transmembrane helix</keyword>
<reference evidence="4 5" key="1">
    <citation type="submission" date="2022-02" db="EMBL/GenBank/DDBJ databases">
        <title>Chromosome-level reference genomes for two strains of Caenorhabditis briggsae: an improved platform for comparative genomics.</title>
        <authorList>
            <person name="Stevens L."/>
            <person name="Andersen E.C."/>
        </authorList>
    </citation>
    <scope>NUCLEOTIDE SEQUENCE [LARGE SCALE GENOMIC DNA]</scope>
    <source>
        <strain evidence="4">QX1410_ONT</strain>
        <tissue evidence="4">Whole-organism</tissue>
    </source>
</reference>
<dbReference type="CDD" id="cd22249">
    <property type="entry name" value="UDM1_RNF168_RNF169-like"/>
    <property type="match status" value="1"/>
</dbReference>
<evidence type="ECO:0008006" key="6">
    <source>
        <dbReference type="Google" id="ProtNLM"/>
    </source>
</evidence>
<keyword evidence="2" id="KW-0472">Membrane</keyword>
<protein>
    <recommendedName>
        <fullName evidence="6">Glycoprotein</fullName>
    </recommendedName>
</protein>
<evidence type="ECO:0000256" key="3">
    <source>
        <dbReference type="SAM" id="SignalP"/>
    </source>
</evidence>
<evidence type="ECO:0000313" key="4">
    <source>
        <dbReference type="EMBL" id="ULT91641.1"/>
    </source>
</evidence>
<name>A0AAE9D2C0_CAEBR</name>
<feature type="compositionally biased region" description="Basic and acidic residues" evidence="1">
    <location>
        <begin position="284"/>
        <end position="394"/>
    </location>
</feature>
<dbReference type="PANTHER" id="PTHR31524">
    <property type="match status" value="1"/>
</dbReference>
<sequence length="840" mass="99677">MRILSVLLFLNVFKEAFSKPIICTDNSPVQYFKIPKLHKCNYHRILNSRSELVQYEVFKPNIIEYVSDAKLCKKLVSEVSVYTDFSGYEHMVEKELNNYPITLSECREMINSKKCGFGSLTKGSSNTWSTNNKIDVDYPNRFTSFFTPKRYYKENCIVIETKVYSHFNQTKPTNIMADMNNCKYQDGFCEIKKNEIITWDVNREQKCQYISIGILDGMYSNKLWVNNKNQIALNFQSNKTIQDCNSSLMISDEGFAVRKINRASTQYSPRQIPVSIPSHSQRLQPDDDRRKREQEEQRKREQEDNRRREQEDIRKREEQSRRDQEDARRRDQERQKQNEADFEKRKQEKLKREEAEKKKQEKIRKAQDEAERKLIQQRQEEDWTVHDEKPKGGDNRSPSKSNRTKREIPDRRSEFETPKEPAIFQPLPLPDYDEYLKIKQDCENFPSYEAFKNSRDGCDSLTTYTDFIHKIANFEKEQQLNSSTDEKWQPLPFPGYEEFLSIKEDCDILPSHAEYKTIRESCDAFPSYTELIKRISNYELFQTGKQRRKRELYSDFQAAGEFQYLENQSNNLLRHTTEVMCDIFNEQNEVLESLIRENPRRFIQKQLNHTAVKVRFIDTEDSNGIVQVTFCKEIDEEEIDFLDITRFDGHKLSIALTLGQIPIKIKSLGDKIWYYKNDNFGGVISSKPQLHPMIDFRTNITNMKSFKEFDLKFLDDKVIFHEHILLDLKTNIEEELIEEMREKSDVSIQVHASNQDSTLPHEILDDVEGFFGKWWLRIWRVGVTLGVAVVYIFVGRSIWMILSPKTFIDRRNNNRRRREYEAVELREMVHRPSVQSLTVD</sequence>
<proteinExistence type="predicted"/>
<organism evidence="4 5">
    <name type="scientific">Caenorhabditis briggsae</name>
    <dbReference type="NCBI Taxonomy" id="6238"/>
    <lineage>
        <taxon>Eukaryota</taxon>
        <taxon>Metazoa</taxon>
        <taxon>Ecdysozoa</taxon>
        <taxon>Nematoda</taxon>
        <taxon>Chromadorea</taxon>
        <taxon>Rhabditida</taxon>
        <taxon>Rhabditina</taxon>
        <taxon>Rhabditomorpha</taxon>
        <taxon>Rhabditoidea</taxon>
        <taxon>Rhabditidae</taxon>
        <taxon>Peloderinae</taxon>
        <taxon>Caenorhabditis</taxon>
    </lineage>
</organism>
<evidence type="ECO:0000256" key="2">
    <source>
        <dbReference type="SAM" id="Phobius"/>
    </source>
</evidence>
<feature type="transmembrane region" description="Helical" evidence="2">
    <location>
        <begin position="778"/>
        <end position="802"/>
    </location>
</feature>
<feature type="region of interest" description="Disordered" evidence="1">
    <location>
        <begin position="266"/>
        <end position="427"/>
    </location>
</feature>
<keyword evidence="3" id="KW-0732">Signal</keyword>
<dbReference type="EMBL" id="CP090895">
    <property type="protein sequence ID" value="ULT91641.1"/>
    <property type="molecule type" value="Genomic_DNA"/>
</dbReference>
<evidence type="ECO:0000256" key="1">
    <source>
        <dbReference type="SAM" id="MobiDB-lite"/>
    </source>
</evidence>
<accession>A0AAE9D2C0</accession>
<gene>
    <name evidence="4" type="ORF">L3Y34_009340</name>
</gene>
<dbReference type="AlphaFoldDB" id="A0AAE9D2C0"/>
<dbReference type="Proteomes" id="UP000827892">
    <property type="component" value="Chromosome V"/>
</dbReference>
<feature type="chain" id="PRO_5042105315" description="Glycoprotein" evidence="3">
    <location>
        <begin position="19"/>
        <end position="840"/>
    </location>
</feature>
<dbReference type="PANTHER" id="PTHR31524:SF2">
    <property type="entry name" value="PROTEIN CBG10426"/>
    <property type="match status" value="1"/>
</dbReference>
<evidence type="ECO:0000313" key="5">
    <source>
        <dbReference type="Proteomes" id="UP000827892"/>
    </source>
</evidence>
<keyword evidence="2" id="KW-0812">Transmembrane</keyword>
<feature type="compositionally biased region" description="Basic and acidic residues" evidence="1">
    <location>
        <begin position="404"/>
        <end position="419"/>
    </location>
</feature>
<feature type="signal peptide" evidence="3">
    <location>
        <begin position="1"/>
        <end position="18"/>
    </location>
</feature>